<dbReference type="EMBL" id="JAGPXD010000004">
    <property type="protein sequence ID" value="KAH7358047.1"/>
    <property type="molecule type" value="Genomic_DNA"/>
</dbReference>
<evidence type="ECO:0000313" key="6">
    <source>
        <dbReference type="EMBL" id="KAH7358047.1"/>
    </source>
</evidence>
<reference evidence="6" key="1">
    <citation type="journal article" date="2021" name="Nat. Commun.">
        <title>Genetic determinants of endophytism in the Arabidopsis root mycobiome.</title>
        <authorList>
            <person name="Mesny F."/>
            <person name="Miyauchi S."/>
            <person name="Thiergart T."/>
            <person name="Pickel B."/>
            <person name="Atanasova L."/>
            <person name="Karlsson M."/>
            <person name="Huettel B."/>
            <person name="Barry K.W."/>
            <person name="Haridas S."/>
            <person name="Chen C."/>
            <person name="Bauer D."/>
            <person name="Andreopoulos W."/>
            <person name="Pangilinan J."/>
            <person name="LaButti K."/>
            <person name="Riley R."/>
            <person name="Lipzen A."/>
            <person name="Clum A."/>
            <person name="Drula E."/>
            <person name="Henrissat B."/>
            <person name="Kohler A."/>
            <person name="Grigoriev I.V."/>
            <person name="Martin F.M."/>
            <person name="Hacquard S."/>
        </authorList>
    </citation>
    <scope>NUCLEOTIDE SEQUENCE</scope>
    <source>
        <strain evidence="6">MPI-CAGE-AT-0016</strain>
    </source>
</reference>
<sequence>MQSVKILSAAAVIGAQLVAGQASACRNDFTVTSIAQATDIPCTTLEKDLIVDSEVSGNLVIGGVARIRGSLIITNASAITQLSSPNLATIDKEFHLEALTQIRGIQMPSLTDIGSIRWIHLPELNSIQLGQSGVTSADEVEISDTALSSLSEFKVSSVSVMKINNNDRLQTYESTLANVTTELTFASNGADLVVSLPDLIWANNLGFTDVAEVNLPALQYINDSIRFDDGSMTSFSAPNLTTVEKGDLAFVANLDITNLTFPLLTEIGGSLTLINNTKLAVVDGFPALEQTGGAIRLGGNFQNVSLPALERAAGDFVLLSTEEIRSSCSVFDEMEGNEIKGEYACRGEEDEANNEDNVNSSGGSNGGGGSSNNDDGNAAGSLSANLVALAAVGVVAIFSQL</sequence>
<comment type="subcellular location">
    <subcellularLocation>
        <location evidence="1">Cell envelope</location>
    </subcellularLocation>
</comment>
<comment type="caution">
    <text evidence="6">The sequence shown here is derived from an EMBL/GenBank/DDBJ whole genome shotgun (WGS) entry which is preliminary data.</text>
</comment>
<proteinExistence type="predicted"/>
<protein>
    <submittedName>
        <fullName evidence="6">Uncharacterized protein</fullName>
    </submittedName>
</protein>
<accession>A0A8K0TAJ3</accession>
<keyword evidence="2 5" id="KW-0732">Signal</keyword>
<dbReference type="PANTHER" id="PTHR31018">
    <property type="entry name" value="SPORULATION-SPECIFIC PROTEIN-RELATED"/>
    <property type="match status" value="1"/>
</dbReference>
<evidence type="ECO:0000256" key="2">
    <source>
        <dbReference type="ARBA" id="ARBA00022729"/>
    </source>
</evidence>
<feature type="region of interest" description="Disordered" evidence="4">
    <location>
        <begin position="349"/>
        <end position="376"/>
    </location>
</feature>
<dbReference type="SUPFAM" id="SSF52058">
    <property type="entry name" value="L domain-like"/>
    <property type="match status" value="2"/>
</dbReference>
<keyword evidence="7" id="KW-1185">Reference proteome</keyword>
<dbReference type="InterPro" id="IPR051648">
    <property type="entry name" value="CWI-Assembly_Regulator"/>
</dbReference>
<evidence type="ECO:0000256" key="1">
    <source>
        <dbReference type="ARBA" id="ARBA00004196"/>
    </source>
</evidence>
<evidence type="ECO:0000256" key="4">
    <source>
        <dbReference type="SAM" id="MobiDB-lite"/>
    </source>
</evidence>
<dbReference type="Proteomes" id="UP000813385">
    <property type="component" value="Unassembled WGS sequence"/>
</dbReference>
<dbReference type="GO" id="GO:0005886">
    <property type="term" value="C:plasma membrane"/>
    <property type="evidence" value="ECO:0007669"/>
    <property type="project" value="TreeGrafter"/>
</dbReference>
<evidence type="ECO:0000256" key="3">
    <source>
        <dbReference type="ARBA" id="ARBA00023180"/>
    </source>
</evidence>
<dbReference type="AlphaFoldDB" id="A0A8K0TAJ3"/>
<evidence type="ECO:0000313" key="7">
    <source>
        <dbReference type="Proteomes" id="UP000813385"/>
    </source>
</evidence>
<evidence type="ECO:0000256" key="5">
    <source>
        <dbReference type="SAM" id="SignalP"/>
    </source>
</evidence>
<dbReference type="GO" id="GO:0009986">
    <property type="term" value="C:cell surface"/>
    <property type="evidence" value="ECO:0007669"/>
    <property type="project" value="TreeGrafter"/>
</dbReference>
<dbReference type="PANTHER" id="PTHR31018:SF3">
    <property type="entry name" value="RECEPTOR PROTEIN-TYROSINE KINASE"/>
    <property type="match status" value="1"/>
</dbReference>
<dbReference type="OrthoDB" id="536881at2759"/>
<keyword evidence="3" id="KW-0325">Glycoprotein</keyword>
<dbReference type="GO" id="GO:0009277">
    <property type="term" value="C:fungal-type cell wall"/>
    <property type="evidence" value="ECO:0007669"/>
    <property type="project" value="TreeGrafter"/>
</dbReference>
<feature type="chain" id="PRO_5035453038" evidence="5">
    <location>
        <begin position="23"/>
        <end position="401"/>
    </location>
</feature>
<feature type="signal peptide" evidence="5">
    <location>
        <begin position="1"/>
        <end position="22"/>
    </location>
</feature>
<gene>
    <name evidence="6" type="ORF">B0T11DRAFT_99159</name>
</gene>
<name>A0A8K0TAJ3_9PEZI</name>
<organism evidence="6 7">
    <name type="scientific">Plectosphaerella cucumerina</name>
    <dbReference type="NCBI Taxonomy" id="40658"/>
    <lineage>
        <taxon>Eukaryota</taxon>
        <taxon>Fungi</taxon>
        <taxon>Dikarya</taxon>
        <taxon>Ascomycota</taxon>
        <taxon>Pezizomycotina</taxon>
        <taxon>Sordariomycetes</taxon>
        <taxon>Hypocreomycetidae</taxon>
        <taxon>Glomerellales</taxon>
        <taxon>Plectosphaerellaceae</taxon>
        <taxon>Plectosphaerella</taxon>
    </lineage>
</organism>
<dbReference type="GO" id="GO:0031505">
    <property type="term" value="P:fungal-type cell wall organization"/>
    <property type="evidence" value="ECO:0007669"/>
    <property type="project" value="TreeGrafter"/>
</dbReference>